<accession>A0A517NVE5</accession>
<keyword evidence="2" id="KW-1185">Reference proteome</keyword>
<proteinExistence type="predicted"/>
<sequence length="153" mass="17385">MGARVIWKVLTVLFAVSTLVLAARIYAVPRATDARLIGTWVSDKERTMEGLGPQVTDEQREVLNDVFGKLKITYNAHEYVYEMDGESSSVPYSVIGSDDYSLVIQDHSPPIPEMEMLNMSSFTKIYFEGPDVYYVDTELSSYTEYFKRLSGDR</sequence>
<gene>
    <name evidence="1" type="ORF">K239x_30920</name>
</gene>
<evidence type="ECO:0000313" key="2">
    <source>
        <dbReference type="Proteomes" id="UP000319817"/>
    </source>
</evidence>
<dbReference type="AlphaFoldDB" id="A0A517NVE5"/>
<name>A0A517NVE5_9BACT</name>
<dbReference type="OrthoDB" id="290825at2"/>
<dbReference type="RefSeq" id="WP_145418880.1">
    <property type="nucleotide sequence ID" value="NZ_CP036526.1"/>
</dbReference>
<reference evidence="1 2" key="1">
    <citation type="submission" date="2019-02" db="EMBL/GenBank/DDBJ databases">
        <title>Deep-cultivation of Planctomycetes and their phenomic and genomic characterization uncovers novel biology.</title>
        <authorList>
            <person name="Wiegand S."/>
            <person name="Jogler M."/>
            <person name="Boedeker C."/>
            <person name="Pinto D."/>
            <person name="Vollmers J."/>
            <person name="Rivas-Marin E."/>
            <person name="Kohn T."/>
            <person name="Peeters S.H."/>
            <person name="Heuer A."/>
            <person name="Rast P."/>
            <person name="Oberbeckmann S."/>
            <person name="Bunk B."/>
            <person name="Jeske O."/>
            <person name="Meyerdierks A."/>
            <person name="Storesund J.E."/>
            <person name="Kallscheuer N."/>
            <person name="Luecker S."/>
            <person name="Lage O.M."/>
            <person name="Pohl T."/>
            <person name="Merkel B.J."/>
            <person name="Hornburger P."/>
            <person name="Mueller R.-W."/>
            <person name="Bruemmer F."/>
            <person name="Labrenz M."/>
            <person name="Spormann A.M."/>
            <person name="Op den Camp H."/>
            <person name="Overmann J."/>
            <person name="Amann R."/>
            <person name="Jetten M.S.M."/>
            <person name="Mascher T."/>
            <person name="Medema M.H."/>
            <person name="Devos D.P."/>
            <person name="Kaster A.-K."/>
            <person name="Ovreas L."/>
            <person name="Rohde M."/>
            <person name="Galperin M.Y."/>
            <person name="Jogler C."/>
        </authorList>
    </citation>
    <scope>NUCLEOTIDE SEQUENCE [LARGE SCALE GENOMIC DNA]</scope>
    <source>
        <strain evidence="1 2">K23_9</strain>
    </source>
</reference>
<dbReference type="Proteomes" id="UP000319817">
    <property type="component" value="Chromosome"/>
</dbReference>
<protein>
    <submittedName>
        <fullName evidence="1">Uncharacterized protein</fullName>
    </submittedName>
</protein>
<evidence type="ECO:0000313" key="1">
    <source>
        <dbReference type="EMBL" id="QDT11098.1"/>
    </source>
</evidence>
<dbReference type="EMBL" id="CP036526">
    <property type="protein sequence ID" value="QDT11098.1"/>
    <property type="molecule type" value="Genomic_DNA"/>
</dbReference>
<organism evidence="1 2">
    <name type="scientific">Stieleria marina</name>
    <dbReference type="NCBI Taxonomy" id="1930275"/>
    <lineage>
        <taxon>Bacteria</taxon>
        <taxon>Pseudomonadati</taxon>
        <taxon>Planctomycetota</taxon>
        <taxon>Planctomycetia</taxon>
        <taxon>Pirellulales</taxon>
        <taxon>Pirellulaceae</taxon>
        <taxon>Stieleria</taxon>
    </lineage>
</organism>